<organism evidence="1 2">
    <name type="scientific">Monilinia laxa</name>
    <name type="common">Brown rot fungus</name>
    <name type="synonym">Sclerotinia laxa</name>
    <dbReference type="NCBI Taxonomy" id="61186"/>
    <lineage>
        <taxon>Eukaryota</taxon>
        <taxon>Fungi</taxon>
        <taxon>Dikarya</taxon>
        <taxon>Ascomycota</taxon>
        <taxon>Pezizomycotina</taxon>
        <taxon>Leotiomycetes</taxon>
        <taxon>Helotiales</taxon>
        <taxon>Sclerotiniaceae</taxon>
        <taxon>Monilinia</taxon>
    </lineage>
</organism>
<keyword evidence="2" id="KW-1185">Reference proteome</keyword>
<dbReference type="EMBL" id="VIGI01000010">
    <property type="protein sequence ID" value="KAB8295202.1"/>
    <property type="molecule type" value="Genomic_DNA"/>
</dbReference>
<proteinExistence type="predicted"/>
<evidence type="ECO:0000313" key="2">
    <source>
        <dbReference type="Proteomes" id="UP000326757"/>
    </source>
</evidence>
<name>A0A5N6K0M2_MONLA</name>
<dbReference type="AlphaFoldDB" id="A0A5N6K0M2"/>
<gene>
    <name evidence="1" type="ORF">EYC80_007122</name>
</gene>
<reference evidence="1 2" key="1">
    <citation type="submission" date="2019-06" db="EMBL/GenBank/DDBJ databases">
        <title>Genome Sequence of the Brown Rot Fungal Pathogen Monilinia laxa.</title>
        <authorList>
            <person name="De Miccolis Angelini R.M."/>
            <person name="Landi L."/>
            <person name="Abate D."/>
            <person name="Pollastro S."/>
            <person name="Romanazzi G."/>
            <person name="Faretra F."/>
        </authorList>
    </citation>
    <scope>NUCLEOTIDE SEQUENCE [LARGE SCALE GENOMIC DNA]</scope>
    <source>
        <strain evidence="1 2">Mlax316</strain>
    </source>
</reference>
<protein>
    <submittedName>
        <fullName evidence="1">Uncharacterized protein</fullName>
    </submittedName>
</protein>
<comment type="caution">
    <text evidence="1">The sequence shown here is derived from an EMBL/GenBank/DDBJ whole genome shotgun (WGS) entry which is preliminary data.</text>
</comment>
<dbReference type="Proteomes" id="UP000326757">
    <property type="component" value="Unassembled WGS sequence"/>
</dbReference>
<evidence type="ECO:0000313" key="1">
    <source>
        <dbReference type="EMBL" id="KAB8295202.1"/>
    </source>
</evidence>
<sequence>MRIFTLHTHAERDSRIKALSSIHPSIHLYHSTSMNPHLRRIIQQPSSMRSPHVSIERRILCGRILGESFVVFTWV</sequence>
<accession>A0A5N6K0M2</accession>